<dbReference type="InterPro" id="IPR013785">
    <property type="entry name" value="Aldolase_TIM"/>
</dbReference>
<evidence type="ECO:0000313" key="8">
    <source>
        <dbReference type="Proteomes" id="UP001597318"/>
    </source>
</evidence>
<keyword evidence="4 5" id="KW-0456">Lyase</keyword>
<dbReference type="SUPFAM" id="SSF51569">
    <property type="entry name" value="Aldolase"/>
    <property type="match status" value="1"/>
</dbReference>
<dbReference type="PIRSF" id="PIRSF001365">
    <property type="entry name" value="DHDPS"/>
    <property type="match status" value="1"/>
</dbReference>
<dbReference type="GO" id="GO:0047448">
    <property type="term" value="F:5-dehydro-4-deoxyglucarate dehydratase activity"/>
    <property type="evidence" value="ECO:0007669"/>
    <property type="project" value="UniProtKB-EC"/>
</dbReference>
<dbReference type="InterPro" id="IPR002220">
    <property type="entry name" value="DapA-like"/>
</dbReference>
<comment type="pathway">
    <text evidence="2 5">Carbohydrate acid metabolism; D-glucarate degradation; 2,5-dioxopentanoate from D-glucarate: step 2/2.</text>
</comment>
<keyword evidence="8" id="KW-1185">Reference proteome</keyword>
<sequence>MTEKRMAPTGILGFPTAPYNENGNIDEQALEANIQFLIDSGLSSIFIACGSGEFHALNKAEYQTMIEVAVAVANHKVPVYSGVGGSISEAVELVTLSEDLGVDGYLILPPYLIEGEQEGLYNYYKTIIQSTELNAILYQRDNAVLQLPTLQRLLDEFPQIVGVKDGQGNMELNLEFTQTIGNRVEWLNGMPFAEITMPAYKGIGFKSYSSAISNYLPHISRMYFEALMEGKDDIANEIYRDVLLPINHIRKQRKGYAVSLIKAGMEIMGFPVQNTVRPPCVPVEKEHYEQLKKIIENTLAKYPIQNKAVSNS</sequence>
<evidence type="ECO:0000256" key="1">
    <source>
        <dbReference type="ARBA" id="ARBA00001446"/>
    </source>
</evidence>
<dbReference type="Gene3D" id="3.20.20.70">
    <property type="entry name" value="Aldolase class I"/>
    <property type="match status" value="1"/>
</dbReference>
<evidence type="ECO:0000256" key="3">
    <source>
        <dbReference type="ARBA" id="ARBA00007592"/>
    </source>
</evidence>
<dbReference type="SMART" id="SM01130">
    <property type="entry name" value="DHDPS"/>
    <property type="match status" value="1"/>
</dbReference>
<gene>
    <name evidence="7" type="primary">kdgD</name>
    <name evidence="7" type="ORF">ACFSKK_02865</name>
</gene>
<protein>
    <recommendedName>
        <fullName evidence="5">Probable 5-dehydro-4-deoxyglucarate dehydratase</fullName>
        <ecNumber evidence="5">4.2.1.41</ecNumber>
    </recommendedName>
    <alternativeName>
        <fullName evidence="5">5-keto-4-deoxy-glucarate dehydratase</fullName>
        <shortName evidence="5">KDGDH</shortName>
    </alternativeName>
</protein>
<evidence type="ECO:0000256" key="6">
    <source>
        <dbReference type="PIRNR" id="PIRNR001365"/>
    </source>
</evidence>
<dbReference type="NCBIfam" id="NF002958">
    <property type="entry name" value="PRK03620.1"/>
    <property type="match status" value="1"/>
</dbReference>
<dbReference type="EMBL" id="JBHUIK010000001">
    <property type="protein sequence ID" value="MFD2212651.1"/>
    <property type="molecule type" value="Genomic_DNA"/>
</dbReference>
<dbReference type="EC" id="4.2.1.41" evidence="5"/>
<evidence type="ECO:0000313" key="7">
    <source>
        <dbReference type="EMBL" id="MFD2212651.1"/>
    </source>
</evidence>
<comment type="caution">
    <text evidence="7">The sequence shown here is derived from an EMBL/GenBank/DDBJ whole genome shotgun (WGS) entry which is preliminary data.</text>
</comment>
<evidence type="ECO:0000256" key="2">
    <source>
        <dbReference type="ARBA" id="ARBA00004983"/>
    </source>
</evidence>
<dbReference type="RefSeq" id="WP_247342018.1">
    <property type="nucleotide sequence ID" value="NZ_CP095550.1"/>
</dbReference>
<dbReference type="Proteomes" id="UP001597318">
    <property type="component" value="Unassembled WGS sequence"/>
</dbReference>
<comment type="catalytic activity">
    <reaction evidence="1 5">
        <text>5-dehydro-4-deoxy-D-glucarate + H(+) = 2,5-dioxopentanoate + CO2 + H2O</text>
        <dbReference type="Rhea" id="RHEA:24608"/>
        <dbReference type="ChEBI" id="CHEBI:15377"/>
        <dbReference type="ChEBI" id="CHEBI:15378"/>
        <dbReference type="ChEBI" id="CHEBI:16526"/>
        <dbReference type="ChEBI" id="CHEBI:42819"/>
        <dbReference type="ChEBI" id="CHEBI:58136"/>
        <dbReference type="EC" id="4.2.1.41"/>
    </reaction>
</comment>
<reference evidence="8" key="1">
    <citation type="journal article" date="2019" name="Int. J. Syst. Evol. Microbiol.">
        <title>The Global Catalogue of Microorganisms (GCM) 10K type strain sequencing project: providing services to taxonomists for standard genome sequencing and annotation.</title>
        <authorList>
            <consortium name="The Broad Institute Genomics Platform"/>
            <consortium name="The Broad Institute Genome Sequencing Center for Infectious Disease"/>
            <person name="Wu L."/>
            <person name="Ma J."/>
        </authorList>
    </citation>
    <scope>NUCLEOTIDE SEQUENCE [LARGE SCALE GENOMIC DNA]</scope>
    <source>
        <strain evidence="8">CGMCC 1.15474</strain>
    </source>
</reference>
<dbReference type="NCBIfam" id="TIGR03249">
    <property type="entry name" value="KdgD"/>
    <property type="match status" value="1"/>
</dbReference>
<evidence type="ECO:0000256" key="5">
    <source>
        <dbReference type="HAMAP-Rule" id="MF_00694"/>
    </source>
</evidence>
<dbReference type="InterPro" id="IPR017655">
    <property type="entry name" value="Dehydro-deoxyglucarate_dehyd"/>
</dbReference>
<dbReference type="PANTHER" id="PTHR12128">
    <property type="entry name" value="DIHYDRODIPICOLINATE SYNTHASE"/>
    <property type="match status" value="1"/>
</dbReference>
<name>A0ABW5BUZ3_9BACI</name>
<dbReference type="Pfam" id="PF00701">
    <property type="entry name" value="DHDPS"/>
    <property type="match status" value="1"/>
</dbReference>
<proteinExistence type="inferred from homology"/>
<dbReference type="HAMAP" id="MF_00694">
    <property type="entry name" value="KDGDH"/>
    <property type="match status" value="1"/>
</dbReference>
<dbReference type="PANTHER" id="PTHR12128:SF19">
    <property type="entry name" value="5-DEHYDRO-4-DEOXYGLUCARATE DEHYDRATASE 2-RELATED"/>
    <property type="match status" value="1"/>
</dbReference>
<organism evidence="7 8">
    <name type="scientific">Metabacillus endolithicus</name>
    <dbReference type="NCBI Taxonomy" id="1535204"/>
    <lineage>
        <taxon>Bacteria</taxon>
        <taxon>Bacillati</taxon>
        <taxon>Bacillota</taxon>
        <taxon>Bacilli</taxon>
        <taxon>Bacillales</taxon>
        <taxon>Bacillaceae</taxon>
        <taxon>Metabacillus</taxon>
    </lineage>
</organism>
<evidence type="ECO:0000256" key="4">
    <source>
        <dbReference type="ARBA" id="ARBA00023239"/>
    </source>
</evidence>
<comment type="similarity">
    <text evidence="3 5 6">Belongs to the DapA family.</text>
</comment>
<accession>A0ABW5BUZ3</accession>